<organism evidence="1 2">
    <name type="scientific">candidate division WOR-3 bacterium</name>
    <dbReference type="NCBI Taxonomy" id="2052148"/>
    <lineage>
        <taxon>Bacteria</taxon>
        <taxon>Bacteria division WOR-3</taxon>
    </lineage>
</organism>
<accession>A0A348MKC6</accession>
<evidence type="ECO:0000313" key="1">
    <source>
        <dbReference type="EMBL" id="HAF07502.1"/>
    </source>
</evidence>
<protein>
    <submittedName>
        <fullName evidence="1">Uncharacterized protein</fullName>
    </submittedName>
</protein>
<gene>
    <name evidence="1" type="ORF">DCG82_03755</name>
</gene>
<evidence type="ECO:0000313" key="2">
    <source>
        <dbReference type="Proteomes" id="UP000262454"/>
    </source>
</evidence>
<dbReference type="AlphaFoldDB" id="A0A348MKC6"/>
<proteinExistence type="predicted"/>
<name>A0A348MKC6_UNCW3</name>
<comment type="caution">
    <text evidence="1">The sequence shown here is derived from an EMBL/GenBank/DDBJ whole genome shotgun (WGS) entry which is preliminary data.</text>
</comment>
<sequence>MENLRILKLSKKNILLFFLFLPLFVFSYILPENYDSEYIVDQFCSDFDINIFNDFVKKENLVMISGGCYNVEQLSIKSFLKLKIPLFKSLDFELQNFYYDDFEFHSKIFEYGLTYRFKDFFGLGFLANPTFYKKDSDLTFHLDFNGFNTKNRISFTLENFDNNYSHKNWNEKFLPYPRIYETNPYIFTLHSSGNIKDVEFLTFYRKKFFTREKHYIYDDFLDSFLYDFTIDTSYDYLYSQIFYTKDKGANFLSTGFRLTLMDLSSSFFDLNDTTEEKDSRIKLSYSLSYRKGVNWMDLFYEKGYRKVEGRFEKNTDLFYIGYTFSKSIFNISGGEAISNLTREDTDSTSYSSFQTRFILSLKLKLGKNSYLIARKGFETDYRDIQAGGRYFFYDKGYVQFYSNFDPFLKRD</sequence>
<dbReference type="Proteomes" id="UP000262454">
    <property type="component" value="Unassembled WGS sequence"/>
</dbReference>
<reference evidence="1 2" key="1">
    <citation type="journal article" date="2018" name="Nat. Biotechnol.">
        <title>A standardized bacterial taxonomy based on genome phylogeny substantially revises the tree of life.</title>
        <authorList>
            <person name="Parks D.H."/>
            <person name="Chuvochina M."/>
            <person name="Waite D.W."/>
            <person name="Rinke C."/>
            <person name="Skarshewski A."/>
            <person name="Chaumeil P.A."/>
            <person name="Hugenholtz P."/>
        </authorList>
    </citation>
    <scope>NUCLEOTIDE SEQUENCE [LARGE SCALE GENOMIC DNA]</scope>
    <source>
        <strain evidence="1">UBA7921</strain>
    </source>
</reference>
<dbReference type="EMBL" id="DMCX01000025">
    <property type="protein sequence ID" value="HAF07502.1"/>
    <property type="molecule type" value="Genomic_DNA"/>
</dbReference>